<dbReference type="AlphaFoldDB" id="A0A0A9DJL0"/>
<name>A0A0A9DJL0_ARUDO</name>
<reference evidence="1" key="1">
    <citation type="submission" date="2014-09" db="EMBL/GenBank/DDBJ databases">
        <authorList>
            <person name="Magalhaes I.L.F."/>
            <person name="Oliveira U."/>
            <person name="Santos F.R."/>
            <person name="Vidigal T.H.D.A."/>
            <person name="Brescovit A.D."/>
            <person name="Santos A.J."/>
        </authorList>
    </citation>
    <scope>NUCLEOTIDE SEQUENCE</scope>
    <source>
        <tissue evidence="1">Shoot tissue taken approximately 20 cm above the soil surface</tissue>
    </source>
</reference>
<proteinExistence type="predicted"/>
<evidence type="ECO:0000313" key="1">
    <source>
        <dbReference type="EMBL" id="JAD87981.1"/>
    </source>
</evidence>
<reference evidence="1" key="2">
    <citation type="journal article" date="2015" name="Data Brief">
        <title>Shoot transcriptome of the giant reed, Arundo donax.</title>
        <authorList>
            <person name="Barrero R.A."/>
            <person name="Guerrero F.D."/>
            <person name="Moolhuijzen P."/>
            <person name="Goolsby J.A."/>
            <person name="Tidwell J."/>
            <person name="Bellgard S.E."/>
            <person name="Bellgard M.I."/>
        </authorList>
    </citation>
    <scope>NUCLEOTIDE SEQUENCE</scope>
    <source>
        <tissue evidence="1">Shoot tissue taken approximately 20 cm above the soil surface</tissue>
    </source>
</reference>
<organism evidence="1">
    <name type="scientific">Arundo donax</name>
    <name type="common">Giant reed</name>
    <name type="synonym">Donax arundinaceus</name>
    <dbReference type="NCBI Taxonomy" id="35708"/>
    <lineage>
        <taxon>Eukaryota</taxon>
        <taxon>Viridiplantae</taxon>
        <taxon>Streptophyta</taxon>
        <taxon>Embryophyta</taxon>
        <taxon>Tracheophyta</taxon>
        <taxon>Spermatophyta</taxon>
        <taxon>Magnoliopsida</taxon>
        <taxon>Liliopsida</taxon>
        <taxon>Poales</taxon>
        <taxon>Poaceae</taxon>
        <taxon>PACMAD clade</taxon>
        <taxon>Arundinoideae</taxon>
        <taxon>Arundineae</taxon>
        <taxon>Arundo</taxon>
    </lineage>
</organism>
<protein>
    <submittedName>
        <fullName evidence="1">Uncharacterized protein</fullName>
    </submittedName>
</protein>
<sequence length="42" mass="4752">MVRTHGNQSDQIICSLFLEDTTSTSRAGSVFIDYIYVSFVCF</sequence>
<accession>A0A0A9DJL0</accession>
<dbReference type="EMBL" id="GBRH01209914">
    <property type="protein sequence ID" value="JAD87981.1"/>
    <property type="molecule type" value="Transcribed_RNA"/>
</dbReference>